<dbReference type="EMBL" id="BDCX01000010">
    <property type="protein sequence ID" value="GAT68671.1"/>
    <property type="molecule type" value="Genomic_DNA"/>
</dbReference>
<keyword evidence="2" id="KW-1185">Reference proteome</keyword>
<organism evidence="1 2">
    <name type="scientific">Planomonospora sphaerica</name>
    <dbReference type="NCBI Taxonomy" id="161355"/>
    <lineage>
        <taxon>Bacteria</taxon>
        <taxon>Bacillati</taxon>
        <taxon>Actinomycetota</taxon>
        <taxon>Actinomycetes</taxon>
        <taxon>Streptosporangiales</taxon>
        <taxon>Streptosporangiaceae</taxon>
        <taxon>Planomonospora</taxon>
    </lineage>
</organism>
<dbReference type="SUPFAM" id="SSF55781">
    <property type="entry name" value="GAF domain-like"/>
    <property type="match status" value="1"/>
</dbReference>
<accession>A0A171DID3</accession>
<dbReference type="Proteomes" id="UP000077701">
    <property type="component" value="Unassembled WGS sequence"/>
</dbReference>
<name>A0A171DID3_9ACTN</name>
<proteinExistence type="predicted"/>
<dbReference type="OrthoDB" id="3532718at2"/>
<evidence type="ECO:0000313" key="2">
    <source>
        <dbReference type="Proteomes" id="UP000077701"/>
    </source>
</evidence>
<evidence type="ECO:0000313" key="1">
    <source>
        <dbReference type="EMBL" id="GAT68671.1"/>
    </source>
</evidence>
<comment type="caution">
    <text evidence="1">The sequence shown here is derived from an EMBL/GenBank/DDBJ whole genome shotgun (WGS) entry which is preliminary data.</text>
</comment>
<evidence type="ECO:0008006" key="3">
    <source>
        <dbReference type="Google" id="ProtNLM"/>
    </source>
</evidence>
<dbReference type="AlphaFoldDB" id="A0A171DID3"/>
<reference evidence="1 2" key="1">
    <citation type="journal article" date="2016" name="Genome Announc.">
        <title>Draft Genome Sequence of Planomonospora sphaerica JCM9374, a Rare Actinomycete.</title>
        <authorList>
            <person name="Dohra H."/>
            <person name="Suzuki T."/>
            <person name="Inoue Y."/>
            <person name="Kodani S."/>
        </authorList>
    </citation>
    <scope>NUCLEOTIDE SEQUENCE [LARGE SCALE GENOMIC DNA]</scope>
    <source>
        <strain evidence="1 2">JCM 9374</strain>
    </source>
</reference>
<dbReference type="Gene3D" id="3.30.450.40">
    <property type="match status" value="1"/>
</dbReference>
<gene>
    <name evidence="1" type="ORF">PS9374_04336</name>
</gene>
<protein>
    <recommendedName>
        <fullName evidence="3">GAF domain-containing protein</fullName>
    </recommendedName>
</protein>
<dbReference type="InterPro" id="IPR029016">
    <property type="entry name" value="GAF-like_dom_sf"/>
</dbReference>
<reference evidence="2" key="2">
    <citation type="submission" date="2016-04" db="EMBL/GenBank/DDBJ databases">
        <title>Planomonospora sphaerica JCM9374 whole genome shotgun sequence.</title>
        <authorList>
            <person name="Suzuki T."/>
            <person name="Dohra H."/>
            <person name="Kodani S."/>
        </authorList>
    </citation>
    <scope>NUCLEOTIDE SEQUENCE [LARGE SCALE GENOMIC DNA]</scope>
    <source>
        <strain evidence="2">JCM 9374</strain>
    </source>
</reference>
<sequence length="194" mass="20322">MSTIQQIGPASGSVLPDGGSGDRLRGLIETFAGPGADHLVEQVVAAAAAVCSAGYAGLVEVGPVAENARPVHMHAPPGDPLAVLRWLRDGTVLTTLAACSDPLRLPREERTGQPGFLAVPVPLASRGQAYLWVAGRRFDHRDEDLLVRFATAAGRALEAAQGFEAATRMLRSVHAFARFPSGREAAAQARVLEG</sequence>
<dbReference type="RefSeq" id="WP_068899381.1">
    <property type="nucleotide sequence ID" value="NZ_BDCX01000010.1"/>
</dbReference>